<feature type="transmembrane region" description="Helical" evidence="6">
    <location>
        <begin position="412"/>
        <end position="430"/>
    </location>
</feature>
<feature type="region of interest" description="Disordered" evidence="5">
    <location>
        <begin position="214"/>
        <end position="250"/>
    </location>
</feature>
<evidence type="ECO:0000256" key="4">
    <source>
        <dbReference type="ARBA" id="ARBA00023136"/>
    </source>
</evidence>
<evidence type="ECO:0000256" key="5">
    <source>
        <dbReference type="SAM" id="MobiDB-lite"/>
    </source>
</evidence>
<gene>
    <name evidence="7" type="ORF">CALCODRAFT_494804</name>
</gene>
<evidence type="ECO:0008006" key="9">
    <source>
        <dbReference type="Google" id="ProtNLM"/>
    </source>
</evidence>
<dbReference type="GO" id="GO:0016020">
    <property type="term" value="C:membrane"/>
    <property type="evidence" value="ECO:0007669"/>
    <property type="project" value="UniProtKB-SubCell"/>
</dbReference>
<keyword evidence="3 6" id="KW-1133">Transmembrane helix</keyword>
<dbReference type="PANTHER" id="PTHR31274:SF1">
    <property type="entry name" value="AGL149CP"/>
    <property type="match status" value="1"/>
</dbReference>
<accession>A0A165GVA5</accession>
<keyword evidence="2 6" id="KW-0812">Transmembrane</keyword>
<feature type="transmembrane region" description="Helical" evidence="6">
    <location>
        <begin position="74"/>
        <end position="98"/>
    </location>
</feature>
<feature type="transmembrane region" description="Helical" evidence="6">
    <location>
        <begin position="147"/>
        <end position="172"/>
    </location>
</feature>
<name>A0A165GVA5_9BASI</name>
<feature type="transmembrane region" description="Helical" evidence="6">
    <location>
        <begin position="322"/>
        <end position="346"/>
    </location>
</feature>
<evidence type="ECO:0000313" key="7">
    <source>
        <dbReference type="EMBL" id="KZT58530.1"/>
    </source>
</evidence>
<evidence type="ECO:0000256" key="2">
    <source>
        <dbReference type="ARBA" id="ARBA00022692"/>
    </source>
</evidence>
<evidence type="ECO:0000256" key="1">
    <source>
        <dbReference type="ARBA" id="ARBA00004141"/>
    </source>
</evidence>
<dbReference type="EMBL" id="KV423950">
    <property type="protein sequence ID" value="KZT58530.1"/>
    <property type="molecule type" value="Genomic_DNA"/>
</dbReference>
<dbReference type="STRING" id="1353952.A0A165GVA5"/>
<comment type="subcellular location">
    <subcellularLocation>
        <location evidence="1">Membrane</location>
        <topology evidence="1">Multi-pass membrane protein</topology>
    </subcellularLocation>
</comment>
<feature type="transmembrane region" description="Helical" evidence="6">
    <location>
        <begin position="39"/>
        <end position="62"/>
    </location>
</feature>
<evidence type="ECO:0000313" key="8">
    <source>
        <dbReference type="Proteomes" id="UP000076842"/>
    </source>
</evidence>
<keyword evidence="8" id="KW-1185">Reference proteome</keyword>
<keyword evidence="4 6" id="KW-0472">Membrane</keyword>
<dbReference type="GO" id="GO:0055085">
    <property type="term" value="P:transmembrane transport"/>
    <property type="evidence" value="ECO:0007669"/>
    <property type="project" value="InterPro"/>
</dbReference>
<reference evidence="7 8" key="1">
    <citation type="journal article" date="2016" name="Mol. Biol. Evol.">
        <title>Comparative Genomics of Early-Diverging Mushroom-Forming Fungi Provides Insights into the Origins of Lignocellulose Decay Capabilities.</title>
        <authorList>
            <person name="Nagy L.G."/>
            <person name="Riley R."/>
            <person name="Tritt A."/>
            <person name="Adam C."/>
            <person name="Daum C."/>
            <person name="Floudas D."/>
            <person name="Sun H."/>
            <person name="Yadav J.S."/>
            <person name="Pangilinan J."/>
            <person name="Larsson K.H."/>
            <person name="Matsuura K."/>
            <person name="Barry K."/>
            <person name="Labutti K."/>
            <person name="Kuo R."/>
            <person name="Ohm R.A."/>
            <person name="Bhattacharya S.S."/>
            <person name="Shirouzu T."/>
            <person name="Yoshinaga Y."/>
            <person name="Martin F.M."/>
            <person name="Grigoriev I.V."/>
            <person name="Hibbett D.S."/>
        </authorList>
    </citation>
    <scope>NUCLEOTIDE SEQUENCE [LARGE SCALE GENOMIC DNA]</scope>
    <source>
        <strain evidence="7 8">HHB12733</strain>
    </source>
</reference>
<dbReference type="InterPro" id="IPR040254">
    <property type="entry name" value="Ecm3-like"/>
</dbReference>
<feature type="compositionally biased region" description="Basic and acidic residues" evidence="5">
    <location>
        <begin position="237"/>
        <end position="250"/>
    </location>
</feature>
<organism evidence="7 8">
    <name type="scientific">Calocera cornea HHB12733</name>
    <dbReference type="NCBI Taxonomy" id="1353952"/>
    <lineage>
        <taxon>Eukaryota</taxon>
        <taxon>Fungi</taxon>
        <taxon>Dikarya</taxon>
        <taxon>Basidiomycota</taxon>
        <taxon>Agaricomycotina</taxon>
        <taxon>Dacrymycetes</taxon>
        <taxon>Dacrymycetales</taxon>
        <taxon>Dacrymycetaceae</taxon>
        <taxon>Calocera</taxon>
    </lineage>
</organism>
<evidence type="ECO:0000256" key="3">
    <source>
        <dbReference type="ARBA" id="ARBA00022989"/>
    </source>
</evidence>
<dbReference type="OrthoDB" id="435607at2759"/>
<dbReference type="InterPro" id="IPR004776">
    <property type="entry name" value="Mem_transp_PIN-like"/>
</dbReference>
<dbReference type="PANTHER" id="PTHR31274">
    <property type="entry name" value="PROTEIN ECM3"/>
    <property type="match status" value="1"/>
</dbReference>
<dbReference type="Proteomes" id="UP000076842">
    <property type="component" value="Unassembled WGS sequence"/>
</dbReference>
<sequence>MSAAGTTPALGALIWIATKPLIRLVASVSFGYLLAKLDLLGSIAARGVGQIILNITLPALLFSKLVPAFTSQNIVALGPLVFIALLYQALGFVFAWFIRLFFYVPTRFQRGILVAGGWSNWGDVPVAVLMSITSQAPFTPSTDEALAIAYLAPFILVYFVTLFPMGGFRILLKDFKDPLLEDEGDMGFRARLRDEIAFFRSIFRRLSFRSSKSDISVDEETDEKEQSPVAAEPTPEEELHPHPERYLSEHGGESHRRHVTFLPDESTAAPTQAGPFSQNGTTLNGLEEGGPRLRVATPPMVIGTGMRDGSIRSRILPFLRSLLEPICLTMVFAIIIALVPKLKALFVEVDGVSMPNAPDGLPPLSFMLDIATFFGNASVPMGLLCLGSAFARMHLPRPIWKAPLGSIISMSIAKMVILPILAVLIVQALTYHTGMLDPNDKVLRFVAIFLSAVPTATTQVYLTQVHSPDGDCPDLPAYLILQYVFMFGSMPIVTAYVLNQLF</sequence>
<feature type="transmembrane region" description="Helical" evidence="6">
    <location>
        <begin position="12"/>
        <end position="33"/>
    </location>
</feature>
<protein>
    <recommendedName>
        <fullName evidence="9">Auxin efflux carrier</fullName>
    </recommendedName>
</protein>
<evidence type="ECO:0000256" key="6">
    <source>
        <dbReference type="SAM" id="Phobius"/>
    </source>
</evidence>
<proteinExistence type="predicted"/>
<dbReference type="Pfam" id="PF03547">
    <property type="entry name" value="Mem_trans"/>
    <property type="match status" value="1"/>
</dbReference>
<dbReference type="AlphaFoldDB" id="A0A165GVA5"/>
<feature type="transmembrane region" description="Helical" evidence="6">
    <location>
        <begin position="366"/>
        <end position="391"/>
    </location>
</feature>
<dbReference type="InParanoid" id="A0A165GVA5"/>
<feature type="transmembrane region" description="Helical" evidence="6">
    <location>
        <begin position="475"/>
        <end position="498"/>
    </location>
</feature>